<evidence type="ECO:0000259" key="6">
    <source>
        <dbReference type="Pfam" id="PF12555"/>
    </source>
</evidence>
<evidence type="ECO:0000256" key="3">
    <source>
        <dbReference type="ARBA" id="ARBA00022777"/>
    </source>
</evidence>
<dbReference type="AlphaFoldDB" id="A0A4R3KKP0"/>
<dbReference type="InterPro" id="IPR036759">
    <property type="entry name" value="TPK_catalytic_sf"/>
</dbReference>
<dbReference type="SUPFAM" id="SSF63999">
    <property type="entry name" value="Thiamin pyrophosphokinase, catalytic domain"/>
    <property type="match status" value="1"/>
</dbReference>
<proteinExistence type="predicted"/>
<dbReference type="GO" id="GO:0004788">
    <property type="term" value="F:thiamine diphosphokinase activity"/>
    <property type="evidence" value="ECO:0007669"/>
    <property type="project" value="InterPro"/>
</dbReference>
<dbReference type="Proteomes" id="UP000295788">
    <property type="component" value="Unassembled WGS sequence"/>
</dbReference>
<keyword evidence="4" id="KW-0067">ATP-binding</keyword>
<accession>A0A4R3KKP0</accession>
<protein>
    <submittedName>
        <fullName evidence="7">Putative membrane-anchored protein</fullName>
    </submittedName>
</protein>
<keyword evidence="3" id="KW-0418">Kinase</keyword>
<sequence>MLFPKYNKSIKGNYLIDKKTKHLLRRIRTNQIAVIHHTDIDEIAAQGLIEKKVKAIINFSPSFTGSYPTLGLKKILDRKIPVFDVKNQTTHLFPKIPDQNKVEIDIVNNIAYFESLPERIMVEIEPCTIEKWEDLFKKARQNLENELGRFINNTLEHALKEKDFFLKPLKIPLLKTQIKGKHVVVVVRGTDYREDLSAIKSYIEDIKPVLIGVDGGADALLEYGLIPDIILGDMDSVSDQALRSGAEILVHAYPNGYAPGLKRIYDLGLEAKIIPSKGTSEDVAMLLAYEKQAEIIVALGTHSHMVDFLEKGRKGMASTILVRMKIGNKLVDAKGVSKLYHPQVHWKSLSFIGLAATTPILAISMINHDMVRLLQMMWINIKMIFM</sequence>
<evidence type="ECO:0000259" key="5">
    <source>
        <dbReference type="Pfam" id="PF04263"/>
    </source>
</evidence>
<keyword evidence="1" id="KW-0808">Transferase</keyword>
<organism evidence="7 8">
    <name type="scientific">Tepidibacillus fermentans</name>
    <dbReference type="NCBI Taxonomy" id="1281767"/>
    <lineage>
        <taxon>Bacteria</taxon>
        <taxon>Bacillati</taxon>
        <taxon>Bacillota</taxon>
        <taxon>Bacilli</taxon>
        <taxon>Bacillales</taxon>
        <taxon>Bacillaceae</taxon>
        <taxon>Tepidibacillus</taxon>
    </lineage>
</organism>
<evidence type="ECO:0000256" key="1">
    <source>
        <dbReference type="ARBA" id="ARBA00022679"/>
    </source>
</evidence>
<reference evidence="7 8" key="1">
    <citation type="submission" date="2019-03" db="EMBL/GenBank/DDBJ databases">
        <title>Genomic Encyclopedia of Type Strains, Phase IV (KMG-IV): sequencing the most valuable type-strain genomes for metagenomic binning, comparative biology and taxonomic classification.</title>
        <authorList>
            <person name="Goeker M."/>
        </authorList>
    </citation>
    <scope>NUCLEOTIDE SEQUENCE [LARGE SCALE GENOMIC DNA]</scope>
    <source>
        <strain evidence="7 8">DSM 23802</strain>
    </source>
</reference>
<dbReference type="InterPro" id="IPR007371">
    <property type="entry name" value="TPK_catalytic"/>
</dbReference>
<comment type="caution">
    <text evidence="7">The sequence shown here is derived from an EMBL/GenBank/DDBJ whole genome shotgun (WGS) entry which is preliminary data.</text>
</comment>
<name>A0A4R3KKP0_9BACI</name>
<dbReference type="InterPro" id="IPR022215">
    <property type="entry name" value="SteA-like_C"/>
</dbReference>
<gene>
    <name evidence="7" type="ORF">EDD72_10291</name>
</gene>
<dbReference type="GO" id="GO:0005524">
    <property type="term" value="F:ATP binding"/>
    <property type="evidence" value="ECO:0007669"/>
    <property type="project" value="UniProtKB-KW"/>
</dbReference>
<keyword evidence="8" id="KW-1185">Reference proteome</keyword>
<dbReference type="EMBL" id="SMAB01000002">
    <property type="protein sequence ID" value="TCS84050.1"/>
    <property type="molecule type" value="Genomic_DNA"/>
</dbReference>
<evidence type="ECO:0000313" key="8">
    <source>
        <dbReference type="Proteomes" id="UP000295788"/>
    </source>
</evidence>
<evidence type="ECO:0000256" key="4">
    <source>
        <dbReference type="ARBA" id="ARBA00022840"/>
    </source>
</evidence>
<dbReference type="Gene3D" id="3.40.50.10240">
    <property type="entry name" value="Thiamin pyrophosphokinase, catalytic domain"/>
    <property type="match status" value="1"/>
</dbReference>
<evidence type="ECO:0000256" key="2">
    <source>
        <dbReference type="ARBA" id="ARBA00022741"/>
    </source>
</evidence>
<dbReference type="Pfam" id="PF12555">
    <property type="entry name" value="SteA-like_C"/>
    <property type="match status" value="1"/>
</dbReference>
<dbReference type="RefSeq" id="WP_132766914.1">
    <property type="nucleotide sequence ID" value="NZ_SMAB01000002.1"/>
</dbReference>
<dbReference type="Pfam" id="PF04263">
    <property type="entry name" value="TPK_catalytic"/>
    <property type="match status" value="1"/>
</dbReference>
<feature type="domain" description="Thiamin pyrophosphokinase catalytic" evidence="5">
    <location>
        <begin position="208"/>
        <end position="243"/>
    </location>
</feature>
<dbReference type="GO" id="GO:0009229">
    <property type="term" value="P:thiamine diphosphate biosynthetic process"/>
    <property type="evidence" value="ECO:0007669"/>
    <property type="project" value="InterPro"/>
</dbReference>
<dbReference type="GO" id="GO:0016301">
    <property type="term" value="F:kinase activity"/>
    <property type="evidence" value="ECO:0007669"/>
    <property type="project" value="UniProtKB-KW"/>
</dbReference>
<keyword evidence="2" id="KW-0547">Nucleotide-binding</keyword>
<dbReference type="NCBIfam" id="NF040608">
    <property type="entry name" value="division_SteA"/>
    <property type="match status" value="1"/>
</dbReference>
<evidence type="ECO:0000313" key="7">
    <source>
        <dbReference type="EMBL" id="TCS84050.1"/>
    </source>
</evidence>
<dbReference type="InterPro" id="IPR047795">
    <property type="entry name" value="Put_SteA-like"/>
</dbReference>
<feature type="domain" description="SteA-like C-terminal" evidence="6">
    <location>
        <begin position="334"/>
        <end position="384"/>
    </location>
</feature>
<dbReference type="OrthoDB" id="9804377at2"/>